<evidence type="ECO:0000313" key="2">
    <source>
        <dbReference type="Proteomes" id="UP000704960"/>
    </source>
</evidence>
<dbReference type="AlphaFoldDB" id="A0A933DRB4"/>
<dbReference type="SUPFAM" id="SSF158446">
    <property type="entry name" value="IVS-encoded protein-like"/>
    <property type="match status" value="1"/>
</dbReference>
<dbReference type="Pfam" id="PF05635">
    <property type="entry name" value="23S_rRNA_IVP"/>
    <property type="match status" value="1"/>
</dbReference>
<sequence>MHYSFEKLEIWRLEIQITKAVYCTTKKFPREELWGITSQMRRAAASIPLNVAEGSSRKSKKDFSLFLRRAIGSLLELLTALEIAVEEKYVPQEDYEILRSLCQEEYFKIIAFEKRLLQ</sequence>
<protein>
    <submittedName>
        <fullName evidence="1">Four helix bundle protein</fullName>
    </submittedName>
</protein>
<dbReference type="Proteomes" id="UP000704960">
    <property type="component" value="Unassembled WGS sequence"/>
</dbReference>
<dbReference type="NCBIfam" id="TIGR02436">
    <property type="entry name" value="four helix bundle protein"/>
    <property type="match status" value="1"/>
</dbReference>
<proteinExistence type="predicted"/>
<name>A0A933DRB4_9BACT</name>
<accession>A0A933DRB4</accession>
<dbReference type="InterPro" id="IPR012657">
    <property type="entry name" value="23S_rRNA-intervening_sequence"/>
</dbReference>
<organism evidence="1 2">
    <name type="scientific">Candidatus Sungiibacteriota bacterium</name>
    <dbReference type="NCBI Taxonomy" id="2750080"/>
    <lineage>
        <taxon>Bacteria</taxon>
        <taxon>Candidatus Sungiibacteriota</taxon>
    </lineage>
</organism>
<comment type="caution">
    <text evidence="1">The sequence shown here is derived from an EMBL/GenBank/DDBJ whole genome shotgun (WGS) entry which is preliminary data.</text>
</comment>
<evidence type="ECO:0000313" key="1">
    <source>
        <dbReference type="EMBL" id="MBI4132161.1"/>
    </source>
</evidence>
<dbReference type="InterPro" id="IPR036583">
    <property type="entry name" value="23S_rRNA_IVS_sf"/>
</dbReference>
<dbReference type="PANTHER" id="PTHR38471">
    <property type="entry name" value="FOUR HELIX BUNDLE PROTEIN"/>
    <property type="match status" value="1"/>
</dbReference>
<dbReference type="PANTHER" id="PTHR38471:SF2">
    <property type="entry name" value="FOUR HELIX BUNDLE PROTEIN"/>
    <property type="match status" value="1"/>
</dbReference>
<dbReference type="CDD" id="cd16377">
    <property type="entry name" value="23S_rRNA_IVP_like"/>
    <property type="match status" value="1"/>
</dbReference>
<gene>
    <name evidence="1" type="ORF">HY474_00845</name>
</gene>
<dbReference type="Gene3D" id="1.20.1440.60">
    <property type="entry name" value="23S rRNA-intervening sequence"/>
    <property type="match status" value="1"/>
</dbReference>
<dbReference type="EMBL" id="JACQMJ010000004">
    <property type="protein sequence ID" value="MBI4132161.1"/>
    <property type="molecule type" value="Genomic_DNA"/>
</dbReference>
<reference evidence="1" key="1">
    <citation type="submission" date="2020-07" db="EMBL/GenBank/DDBJ databases">
        <title>Huge and variable diversity of episymbiotic CPR bacteria and DPANN archaea in groundwater ecosystems.</title>
        <authorList>
            <person name="He C.Y."/>
            <person name="Keren R."/>
            <person name="Whittaker M."/>
            <person name="Farag I.F."/>
            <person name="Doudna J."/>
            <person name="Cate J.H.D."/>
            <person name="Banfield J.F."/>
        </authorList>
    </citation>
    <scope>NUCLEOTIDE SEQUENCE</scope>
    <source>
        <strain evidence="1">NC_groundwater_1226_Ag_S-0.1um_59_124</strain>
    </source>
</reference>